<dbReference type="SUPFAM" id="SSF51905">
    <property type="entry name" value="FAD/NAD(P)-binding domain"/>
    <property type="match status" value="1"/>
</dbReference>
<organism evidence="2 3">
    <name type="scientific">Belliella pelovolcani</name>
    <dbReference type="NCBI Taxonomy" id="529505"/>
    <lineage>
        <taxon>Bacteria</taxon>
        <taxon>Pseudomonadati</taxon>
        <taxon>Bacteroidota</taxon>
        <taxon>Cytophagia</taxon>
        <taxon>Cytophagales</taxon>
        <taxon>Cyclobacteriaceae</taxon>
        <taxon>Belliella</taxon>
    </lineage>
</organism>
<evidence type="ECO:0000313" key="2">
    <source>
        <dbReference type="EMBL" id="SIS61831.1"/>
    </source>
</evidence>
<feature type="transmembrane region" description="Helical" evidence="1">
    <location>
        <begin position="7"/>
        <end position="27"/>
    </location>
</feature>
<dbReference type="Gene3D" id="3.50.50.60">
    <property type="entry name" value="FAD/NAD(P)-binding domain"/>
    <property type="match status" value="1"/>
</dbReference>
<dbReference type="InterPro" id="IPR036188">
    <property type="entry name" value="FAD/NAD-bd_sf"/>
</dbReference>
<accession>A0A1N7KJN6</accession>
<evidence type="ECO:0000256" key="1">
    <source>
        <dbReference type="SAM" id="Phobius"/>
    </source>
</evidence>
<dbReference type="RefSeq" id="WP_245802627.1">
    <property type="nucleotide sequence ID" value="NZ_FTOP01000002.1"/>
</dbReference>
<protein>
    <submittedName>
        <fullName evidence="2">Lycopene beta-cyclase</fullName>
    </submittedName>
</protein>
<proteinExistence type="predicted"/>
<dbReference type="STRING" id="529505.SAMN05421761_102139"/>
<gene>
    <name evidence="2" type="ORF">SAMN05421761_102139</name>
</gene>
<keyword evidence="1" id="KW-0472">Membrane</keyword>
<dbReference type="AlphaFoldDB" id="A0A1N7KJN6"/>
<name>A0A1N7KJN6_9BACT</name>
<dbReference type="Proteomes" id="UP000186026">
    <property type="component" value="Unassembled WGS sequence"/>
</dbReference>
<dbReference type="EMBL" id="FTOP01000002">
    <property type="protein sequence ID" value="SIS61831.1"/>
    <property type="molecule type" value="Genomic_DNA"/>
</dbReference>
<evidence type="ECO:0000313" key="3">
    <source>
        <dbReference type="Proteomes" id="UP000186026"/>
    </source>
</evidence>
<keyword evidence="1" id="KW-0812">Transmembrane</keyword>
<keyword evidence="3" id="KW-1185">Reference proteome</keyword>
<sequence>MKLMEKKYDYILAGSGMAGLSLLYAILKHDMLQQKQILVVDSADKTENDRTWCFWEKQPSRFEHLVAKEWKTLQFFSPTVSKTFKMKEYSYKMIQSGDFYSHVQDFARQFPNVTFLKASIQDIEDTGQEVFVQTNQGRFSSEYIFNSTGLCYPKMSEENTLLQHFMGWFIKTEEPVFNSEVGTLMDFTLSQHHGTTFMYVLPTSSTKALVEYTLFSERVLDKHEYEKELESYIENKLGLQDYKIEHREFGVIPMTMAKFPRTLGSQERIIHIGTAGGHTKASSGYTFQFVQAQVSRIVALLAADKSPLVQLSLREKMFQWYDMVLLDVLLQKKVEGEFLFSSLFKANDPERILAFLANESGFWEEFKIRDSVPFWPFFTSGMKQLF</sequence>
<dbReference type="Pfam" id="PF05834">
    <property type="entry name" value="Lycopene_cycl"/>
    <property type="match status" value="1"/>
</dbReference>
<reference evidence="3" key="1">
    <citation type="submission" date="2017-01" db="EMBL/GenBank/DDBJ databases">
        <authorList>
            <person name="Varghese N."/>
            <person name="Submissions S."/>
        </authorList>
    </citation>
    <scope>NUCLEOTIDE SEQUENCE [LARGE SCALE GENOMIC DNA]</scope>
    <source>
        <strain evidence="3">DSM 46698</strain>
    </source>
</reference>
<keyword evidence="1" id="KW-1133">Transmembrane helix</keyword>